<dbReference type="InterPro" id="IPR013976">
    <property type="entry name" value="HDOD"/>
</dbReference>
<dbReference type="PANTHER" id="PTHR33525">
    <property type="match status" value="1"/>
</dbReference>
<feature type="domain" description="HDOD" evidence="1">
    <location>
        <begin position="43"/>
        <end position="242"/>
    </location>
</feature>
<name>A0A3E1RGV3_9BURK</name>
<dbReference type="Pfam" id="PF08668">
    <property type="entry name" value="HDOD"/>
    <property type="match status" value="1"/>
</dbReference>
<dbReference type="SUPFAM" id="SSF109604">
    <property type="entry name" value="HD-domain/PDEase-like"/>
    <property type="match status" value="1"/>
</dbReference>
<protein>
    <submittedName>
        <fullName evidence="2">Histidine kinase</fullName>
    </submittedName>
</protein>
<gene>
    <name evidence="2" type="ORF">DIC66_05965</name>
</gene>
<proteinExistence type="predicted"/>
<evidence type="ECO:0000259" key="1">
    <source>
        <dbReference type="PROSITE" id="PS51833"/>
    </source>
</evidence>
<dbReference type="Gene3D" id="1.10.3210.10">
    <property type="entry name" value="Hypothetical protein af1432"/>
    <property type="match status" value="1"/>
</dbReference>
<comment type="caution">
    <text evidence="2">The sequence shown here is derived from an EMBL/GenBank/DDBJ whole genome shotgun (WGS) entry which is preliminary data.</text>
</comment>
<dbReference type="GO" id="GO:0016301">
    <property type="term" value="F:kinase activity"/>
    <property type="evidence" value="ECO:0007669"/>
    <property type="project" value="UniProtKB-KW"/>
</dbReference>
<keyword evidence="3" id="KW-1185">Reference proteome</keyword>
<accession>A0A3E1RGV3</accession>
<dbReference type="PROSITE" id="PS51833">
    <property type="entry name" value="HDOD"/>
    <property type="match status" value="1"/>
</dbReference>
<evidence type="ECO:0000313" key="2">
    <source>
        <dbReference type="EMBL" id="RFO98252.1"/>
    </source>
</evidence>
<dbReference type="PANTHER" id="PTHR33525:SF4">
    <property type="entry name" value="CYCLIC DI-GMP PHOSPHODIESTERASE CDGJ"/>
    <property type="match status" value="1"/>
</dbReference>
<dbReference type="InterPro" id="IPR052340">
    <property type="entry name" value="RNase_Y/CdgJ"/>
</dbReference>
<dbReference type="AlphaFoldDB" id="A0A3E1RGV3"/>
<evidence type="ECO:0000313" key="3">
    <source>
        <dbReference type="Proteomes" id="UP000260665"/>
    </source>
</evidence>
<dbReference type="EMBL" id="QFZK01000002">
    <property type="protein sequence ID" value="RFO98252.1"/>
    <property type="molecule type" value="Genomic_DNA"/>
</dbReference>
<keyword evidence="2" id="KW-0808">Transferase</keyword>
<dbReference type="OrthoDB" id="9126875at2"/>
<sequence length="297" mass="33318">MQAATPDTDDSSSTPAFVAPPVHLKEPLPNLATWAHFFLKADIPVLESTALALEAMRQNEDEVDAGMLAELIDTDPFMTMKVLAYVSAKRRNQESTQTETVISSLVMMGVAPFFRNFGVQPTVQQQLADQPAALEALQALLKRANRAAHFATGFAVHRGDTDVAVIRQAAFLNDFAEMLMFCYAPTLEMEVRAMQHANPTLRTVNLQRFVFNIDLNDLRQELMMHWRFSELLVRISDGKHAEHPTVRNVILAVRLARHTENGWDNPALPDDIEEISKLLNAPPRVTRGFVYKIDQPT</sequence>
<organism evidence="2 3">
    <name type="scientific">Rhodoferax lacus</name>
    <dbReference type="NCBI Taxonomy" id="2184758"/>
    <lineage>
        <taxon>Bacteria</taxon>
        <taxon>Pseudomonadati</taxon>
        <taxon>Pseudomonadota</taxon>
        <taxon>Betaproteobacteria</taxon>
        <taxon>Burkholderiales</taxon>
        <taxon>Comamonadaceae</taxon>
        <taxon>Rhodoferax</taxon>
    </lineage>
</organism>
<reference evidence="2 3" key="1">
    <citation type="submission" date="2018-05" db="EMBL/GenBank/DDBJ databases">
        <title>Rhodoferax soyangensis sp.nov., isolated from an oligotrophic freshwater lake.</title>
        <authorList>
            <person name="Park M."/>
        </authorList>
    </citation>
    <scope>NUCLEOTIDE SEQUENCE [LARGE SCALE GENOMIC DNA]</scope>
    <source>
        <strain evidence="2 3">IMCC26218</strain>
    </source>
</reference>
<dbReference type="Proteomes" id="UP000260665">
    <property type="component" value="Unassembled WGS sequence"/>
</dbReference>
<keyword evidence="2" id="KW-0418">Kinase</keyword>
<dbReference type="RefSeq" id="WP_117174992.1">
    <property type="nucleotide sequence ID" value="NZ_QFZK01000002.1"/>
</dbReference>